<dbReference type="Proteomes" id="UP000095229">
    <property type="component" value="Unassembled WGS sequence"/>
</dbReference>
<feature type="region of interest" description="Disordered" evidence="1">
    <location>
        <begin position="206"/>
        <end position="231"/>
    </location>
</feature>
<evidence type="ECO:0000313" key="3">
    <source>
        <dbReference type="Proteomes" id="UP000095229"/>
    </source>
</evidence>
<accession>A0A1E5JLY5</accession>
<evidence type="ECO:0000256" key="1">
    <source>
        <dbReference type="SAM" id="MobiDB-lite"/>
    </source>
</evidence>
<name>A0A1E5JLY5_9GAMM</name>
<evidence type="ECO:0000313" key="2">
    <source>
        <dbReference type="EMBL" id="OEH45539.1"/>
    </source>
</evidence>
<organism evidence="2 3">
    <name type="scientific">Legionella parisiensis</name>
    <dbReference type="NCBI Taxonomy" id="45071"/>
    <lineage>
        <taxon>Bacteria</taxon>
        <taxon>Pseudomonadati</taxon>
        <taxon>Pseudomonadota</taxon>
        <taxon>Gammaproteobacteria</taxon>
        <taxon>Legionellales</taxon>
        <taxon>Legionellaceae</taxon>
        <taxon>Legionella</taxon>
    </lineage>
</organism>
<gene>
    <name evidence="2" type="ORF">lpari_03498</name>
</gene>
<keyword evidence="3" id="KW-1185">Reference proteome</keyword>
<dbReference type="AlphaFoldDB" id="A0A1E5JLY5"/>
<reference evidence="2 3" key="1">
    <citation type="submission" date="2016-02" db="EMBL/GenBank/DDBJ databases">
        <title>Secondary metabolites in Legionella.</title>
        <authorList>
            <person name="Tobias N.J."/>
            <person name="Bode H.B."/>
        </authorList>
    </citation>
    <scope>NUCLEOTIDE SEQUENCE [LARGE SCALE GENOMIC DNA]</scope>
    <source>
        <strain evidence="2 3">DSM 19216</strain>
    </source>
</reference>
<dbReference type="EMBL" id="LSOG01000091">
    <property type="protein sequence ID" value="OEH45539.1"/>
    <property type="molecule type" value="Genomic_DNA"/>
</dbReference>
<comment type="caution">
    <text evidence="2">The sequence shown here is derived from an EMBL/GenBank/DDBJ whole genome shotgun (WGS) entry which is preliminary data.</text>
</comment>
<sequence>MCVILYIPFPMSVETDLIELAINWDNQKLEQHIRIIRHGEDNLEIPEDELLEIYIIGHGICNPEFIQEHGLYHHICAGPELGYNIISIEEVAKRYQQDFFFYKNNIQGVKLYFCNLTDSNEYIAQIFQQSLVDTFQNIKINHYEGILFGPDNKGHKYSKDKNSVVSRASERRLFIYKPENKVNDDFEYTNRLRLFKQTSMSYEDSIERRSNKQLERRRENRNEEFNSRRRF</sequence>
<protein>
    <submittedName>
        <fullName evidence="2">Uncharacterized protein</fullName>
    </submittedName>
</protein>
<proteinExistence type="predicted"/>
<dbReference type="PATRIC" id="fig|45071.6.peg.1981"/>